<dbReference type="Gene3D" id="3.40.50.720">
    <property type="entry name" value="NAD(P)-binding Rossmann-like Domain"/>
    <property type="match status" value="1"/>
</dbReference>
<dbReference type="PANTHER" id="PTHR43975:SF2">
    <property type="entry name" value="EG:BACR7A4.14 PROTEIN-RELATED"/>
    <property type="match status" value="1"/>
</dbReference>
<dbReference type="InterPro" id="IPR002347">
    <property type="entry name" value="SDR_fam"/>
</dbReference>
<dbReference type="Proteomes" id="UP000095287">
    <property type="component" value="Unplaced"/>
</dbReference>
<name>A0A1I7Z5M9_9BILA</name>
<keyword evidence="1" id="KW-1185">Reference proteome</keyword>
<reference evidence="2" key="1">
    <citation type="submission" date="2016-11" db="UniProtKB">
        <authorList>
            <consortium name="WormBaseParasite"/>
        </authorList>
    </citation>
    <scope>IDENTIFICATION</scope>
</reference>
<dbReference type="PANTHER" id="PTHR43975">
    <property type="entry name" value="ZGC:101858"/>
    <property type="match status" value="1"/>
</dbReference>
<evidence type="ECO:0000313" key="1">
    <source>
        <dbReference type="Proteomes" id="UP000095287"/>
    </source>
</evidence>
<proteinExistence type="predicted"/>
<accession>A0A1I7Z5M9</accession>
<dbReference type="AlphaFoldDB" id="A0A1I7Z5M9"/>
<dbReference type="InterPro" id="IPR036291">
    <property type="entry name" value="NAD(P)-bd_dom_sf"/>
</dbReference>
<dbReference type="SUPFAM" id="SSF51735">
    <property type="entry name" value="NAD(P)-binding Rossmann-fold domains"/>
    <property type="match status" value="1"/>
</dbReference>
<sequence length="101" mass="11125">MSKAALDHYTRSRTHELAKKGIRINNLNPGIVKTNILTAMGFPEEKKQSFYEHYEMKIPLGRSAKAEEMAKPIAFLASDDASYITGVALLADGGHSQFADV</sequence>
<dbReference type="Pfam" id="PF13561">
    <property type="entry name" value="adh_short_C2"/>
    <property type="match status" value="1"/>
</dbReference>
<organism evidence="1 2">
    <name type="scientific">Steinernema glaseri</name>
    <dbReference type="NCBI Taxonomy" id="37863"/>
    <lineage>
        <taxon>Eukaryota</taxon>
        <taxon>Metazoa</taxon>
        <taxon>Ecdysozoa</taxon>
        <taxon>Nematoda</taxon>
        <taxon>Chromadorea</taxon>
        <taxon>Rhabditida</taxon>
        <taxon>Tylenchina</taxon>
        <taxon>Panagrolaimomorpha</taxon>
        <taxon>Strongyloidoidea</taxon>
        <taxon>Steinernematidae</taxon>
        <taxon>Steinernema</taxon>
    </lineage>
</organism>
<dbReference type="WBParaSite" id="L893_g23166.t1">
    <property type="protein sequence ID" value="L893_g23166.t1"/>
    <property type="gene ID" value="L893_g23166"/>
</dbReference>
<dbReference type="PRINTS" id="PR00081">
    <property type="entry name" value="GDHRDH"/>
</dbReference>
<evidence type="ECO:0000313" key="2">
    <source>
        <dbReference type="WBParaSite" id="L893_g23166.t1"/>
    </source>
</evidence>
<protein>
    <submittedName>
        <fullName evidence="2">SDR family oxidoreductase</fullName>
    </submittedName>
</protein>